<comment type="caution">
    <text evidence="2">The sequence shown here is derived from an EMBL/GenBank/DDBJ whole genome shotgun (WGS) entry which is preliminary data.</text>
</comment>
<name>A0ABU6X614_9FABA</name>
<gene>
    <name evidence="2" type="ORF">PIB30_009766</name>
</gene>
<keyword evidence="1" id="KW-0472">Membrane</keyword>
<keyword evidence="3" id="KW-1185">Reference proteome</keyword>
<dbReference type="Proteomes" id="UP001341840">
    <property type="component" value="Unassembled WGS sequence"/>
</dbReference>
<evidence type="ECO:0000313" key="2">
    <source>
        <dbReference type="EMBL" id="MED6192403.1"/>
    </source>
</evidence>
<dbReference type="EMBL" id="JASCZI010211471">
    <property type="protein sequence ID" value="MED6192403.1"/>
    <property type="molecule type" value="Genomic_DNA"/>
</dbReference>
<evidence type="ECO:0000256" key="1">
    <source>
        <dbReference type="SAM" id="Phobius"/>
    </source>
</evidence>
<feature type="transmembrane region" description="Helical" evidence="1">
    <location>
        <begin position="178"/>
        <end position="203"/>
    </location>
</feature>
<sequence>MSTSEIVEELQLREVNRLRRRQNRREDRGRNLADDSNNNNRDYLSSNSRLGWREYLRSAWRRVFEMSPSLHVVLLAICLIILYHLVQIISTAKEFDFPHADKPLLNLGEALNVLFDEMLITSAFYVFYFLTWLLVSPVQLEVQLIVLIILHLTYLYYFSVLIRACSGVYVDLGFKLPLVLFCIVGALAIASLCVLFTLLMGYIGWRQAGGTQRTIDIRLADLVRFIPH</sequence>
<keyword evidence="1" id="KW-1133">Transmembrane helix</keyword>
<feature type="transmembrane region" description="Helical" evidence="1">
    <location>
        <begin position="110"/>
        <end position="135"/>
    </location>
</feature>
<accession>A0ABU6X614</accession>
<organism evidence="2 3">
    <name type="scientific">Stylosanthes scabra</name>
    <dbReference type="NCBI Taxonomy" id="79078"/>
    <lineage>
        <taxon>Eukaryota</taxon>
        <taxon>Viridiplantae</taxon>
        <taxon>Streptophyta</taxon>
        <taxon>Embryophyta</taxon>
        <taxon>Tracheophyta</taxon>
        <taxon>Spermatophyta</taxon>
        <taxon>Magnoliopsida</taxon>
        <taxon>eudicotyledons</taxon>
        <taxon>Gunneridae</taxon>
        <taxon>Pentapetalae</taxon>
        <taxon>rosids</taxon>
        <taxon>fabids</taxon>
        <taxon>Fabales</taxon>
        <taxon>Fabaceae</taxon>
        <taxon>Papilionoideae</taxon>
        <taxon>50 kb inversion clade</taxon>
        <taxon>dalbergioids sensu lato</taxon>
        <taxon>Dalbergieae</taxon>
        <taxon>Pterocarpus clade</taxon>
        <taxon>Stylosanthes</taxon>
    </lineage>
</organism>
<protein>
    <submittedName>
        <fullName evidence="2">Uncharacterized protein</fullName>
    </submittedName>
</protein>
<evidence type="ECO:0000313" key="3">
    <source>
        <dbReference type="Proteomes" id="UP001341840"/>
    </source>
</evidence>
<proteinExistence type="predicted"/>
<feature type="transmembrane region" description="Helical" evidence="1">
    <location>
        <begin position="142"/>
        <end position="158"/>
    </location>
</feature>
<reference evidence="2 3" key="1">
    <citation type="journal article" date="2023" name="Plants (Basel)">
        <title>Bridging the Gap: Combining Genomics and Transcriptomics Approaches to Understand Stylosanthes scabra, an Orphan Legume from the Brazilian Caatinga.</title>
        <authorList>
            <person name="Ferreira-Neto J.R.C."/>
            <person name="da Silva M.D."/>
            <person name="Binneck E."/>
            <person name="de Melo N.F."/>
            <person name="da Silva R.H."/>
            <person name="de Melo A.L.T.M."/>
            <person name="Pandolfi V."/>
            <person name="Bustamante F.O."/>
            <person name="Brasileiro-Vidal A.C."/>
            <person name="Benko-Iseppon A.M."/>
        </authorList>
    </citation>
    <scope>NUCLEOTIDE SEQUENCE [LARGE SCALE GENOMIC DNA]</scope>
    <source>
        <tissue evidence="2">Leaves</tissue>
    </source>
</reference>
<keyword evidence="1" id="KW-0812">Transmembrane</keyword>
<feature type="transmembrane region" description="Helical" evidence="1">
    <location>
        <begin position="70"/>
        <end position="90"/>
    </location>
</feature>